<evidence type="ECO:0008006" key="3">
    <source>
        <dbReference type="Google" id="ProtNLM"/>
    </source>
</evidence>
<proteinExistence type="predicted"/>
<comment type="caution">
    <text evidence="1">The sequence shown here is derived from an EMBL/GenBank/DDBJ whole genome shotgun (WGS) entry which is preliminary data.</text>
</comment>
<reference evidence="1 2" key="1">
    <citation type="submission" date="2015-01" db="EMBL/GenBank/DDBJ databases">
        <title>Characterization of Swiss Staphylococcus aureus strains involved in food poisoning.</title>
        <authorList>
            <person name="Crovadore J."/>
            <person name="Chablais R."/>
            <person name="Tonacini J."/>
            <person name="Schnyder B."/>
            <person name="Lefort F."/>
        </authorList>
    </citation>
    <scope>NUCLEOTIDE SEQUENCE [LARGE SCALE GENOMIC DNA]</scope>
    <source>
        <strain evidence="1 2">SA-120</strain>
    </source>
</reference>
<evidence type="ECO:0000313" key="2">
    <source>
        <dbReference type="Proteomes" id="UP000032274"/>
    </source>
</evidence>
<dbReference type="EMBL" id="JXIG01000064">
    <property type="protein sequence ID" value="KIU01700.1"/>
    <property type="molecule type" value="Genomic_DNA"/>
</dbReference>
<organism evidence="1 2">
    <name type="scientific">Staphylococcus aureus</name>
    <dbReference type="NCBI Taxonomy" id="1280"/>
    <lineage>
        <taxon>Bacteria</taxon>
        <taxon>Bacillati</taxon>
        <taxon>Bacillota</taxon>
        <taxon>Bacilli</taxon>
        <taxon>Bacillales</taxon>
        <taxon>Staphylococcaceae</taxon>
        <taxon>Staphylococcus</taxon>
    </lineage>
</organism>
<name>A0AA40JQJ9_STAAU</name>
<sequence>VVILPKLYSGGSNLKTAEAIVSGRPIVATRLAFEGFEACTDLNDITITDDPSEFWESVDRYLSSGHTTAHRSPESVQDLLWENSLRPMVAAVSSAFG</sequence>
<dbReference type="Proteomes" id="UP000032274">
    <property type="component" value="Unassembled WGS sequence"/>
</dbReference>
<accession>A0AA40JQJ9</accession>
<gene>
    <name evidence="1" type="ORF">QU38_00275</name>
</gene>
<evidence type="ECO:0000313" key="1">
    <source>
        <dbReference type="EMBL" id="KIU01700.1"/>
    </source>
</evidence>
<protein>
    <recommendedName>
        <fullName evidence="3">Glycosyltransferase</fullName>
    </recommendedName>
</protein>
<dbReference type="AlphaFoldDB" id="A0AA40JQJ9"/>
<dbReference type="RefSeq" id="WP_044120921.1">
    <property type="nucleotide sequence ID" value="NZ_JXIG01000064.1"/>
</dbReference>
<feature type="non-terminal residue" evidence="1">
    <location>
        <position position="1"/>
    </location>
</feature>